<dbReference type="GO" id="GO:0003697">
    <property type="term" value="F:single-stranded DNA binding"/>
    <property type="evidence" value="ECO:0007669"/>
    <property type="project" value="UniProtKB-UniRule"/>
</dbReference>
<keyword evidence="5" id="KW-1185">Reference proteome</keyword>
<dbReference type="CDD" id="cd04496">
    <property type="entry name" value="SSB_OBF"/>
    <property type="match status" value="1"/>
</dbReference>
<accession>A0A7H0VIY8</accession>
<dbReference type="GO" id="GO:0009295">
    <property type="term" value="C:nucleoid"/>
    <property type="evidence" value="ECO:0007669"/>
    <property type="project" value="TreeGrafter"/>
</dbReference>
<dbReference type="InterPro" id="IPR000424">
    <property type="entry name" value="Primosome_PriB/ssb"/>
</dbReference>
<comment type="subunit">
    <text evidence="2">Homotetramer.</text>
</comment>
<dbReference type="Proteomes" id="UP000516305">
    <property type="component" value="Chromosome"/>
</dbReference>
<proteinExistence type="inferred from homology"/>
<name>A0A7H0VIY8_9FLAO</name>
<evidence type="ECO:0000313" key="5">
    <source>
        <dbReference type="Proteomes" id="UP000516305"/>
    </source>
</evidence>
<dbReference type="PANTHER" id="PTHR10302:SF0">
    <property type="entry name" value="SINGLE-STRANDED DNA-BINDING PROTEIN, MITOCHONDRIAL"/>
    <property type="match status" value="1"/>
</dbReference>
<dbReference type="PROSITE" id="PS50935">
    <property type="entry name" value="SSB"/>
    <property type="match status" value="1"/>
</dbReference>
<keyword evidence="1 2" id="KW-0238">DNA-binding</keyword>
<dbReference type="PANTHER" id="PTHR10302">
    <property type="entry name" value="SINGLE-STRANDED DNA-BINDING PROTEIN"/>
    <property type="match status" value="1"/>
</dbReference>
<evidence type="ECO:0000256" key="2">
    <source>
        <dbReference type="HAMAP-Rule" id="MF_00984"/>
    </source>
</evidence>
<dbReference type="HAMAP" id="MF_00984">
    <property type="entry name" value="SSB"/>
    <property type="match status" value="1"/>
</dbReference>
<dbReference type="InterPro" id="IPR011344">
    <property type="entry name" value="ssDNA-bd"/>
</dbReference>
<dbReference type="AlphaFoldDB" id="A0A7H0VIY8"/>
<organism evidence="4 5">
    <name type="scientific">Croceimicrobium hydrocarbonivorans</name>
    <dbReference type="NCBI Taxonomy" id="2761580"/>
    <lineage>
        <taxon>Bacteria</taxon>
        <taxon>Pseudomonadati</taxon>
        <taxon>Bacteroidota</taxon>
        <taxon>Flavobacteriia</taxon>
        <taxon>Flavobacteriales</taxon>
        <taxon>Owenweeksiaceae</taxon>
        <taxon>Croceimicrobium</taxon>
    </lineage>
</organism>
<evidence type="ECO:0000313" key="4">
    <source>
        <dbReference type="EMBL" id="QNR25686.1"/>
    </source>
</evidence>
<dbReference type="RefSeq" id="WP_210760211.1">
    <property type="nucleotide sequence ID" value="NZ_CP060139.1"/>
</dbReference>
<dbReference type="KEGG" id="chyd:H4K34_07555"/>
<protein>
    <recommendedName>
        <fullName evidence="2 3">Single-stranded DNA-binding protein</fullName>
        <shortName evidence="2">SSB</shortName>
    </recommendedName>
</protein>
<dbReference type="Pfam" id="PF00436">
    <property type="entry name" value="SSB"/>
    <property type="match status" value="1"/>
</dbReference>
<sequence length="113" mass="12464">MSDLRNRVSLIGHVGADPEVKSFDSKGKLAKFSIATNETYQNGKGEKVTETQWHNVVAWNGLAGVIEKHVKKGSFLIVEGKIVNRAYSAKEGEKRYVTEIIANSMNFLGAKPE</sequence>
<dbReference type="EMBL" id="CP060139">
    <property type="protein sequence ID" value="QNR25686.1"/>
    <property type="molecule type" value="Genomic_DNA"/>
</dbReference>
<evidence type="ECO:0000256" key="1">
    <source>
        <dbReference type="ARBA" id="ARBA00023125"/>
    </source>
</evidence>
<dbReference type="InterPro" id="IPR012340">
    <property type="entry name" value="NA-bd_OB-fold"/>
</dbReference>
<dbReference type="NCBIfam" id="TIGR00621">
    <property type="entry name" value="ssb"/>
    <property type="match status" value="1"/>
</dbReference>
<evidence type="ECO:0000256" key="3">
    <source>
        <dbReference type="PIRNR" id="PIRNR002070"/>
    </source>
</evidence>
<dbReference type="Gene3D" id="2.40.50.140">
    <property type="entry name" value="Nucleic acid-binding proteins"/>
    <property type="match status" value="1"/>
</dbReference>
<reference evidence="4 5" key="1">
    <citation type="submission" date="2020-08" db="EMBL/GenBank/DDBJ databases">
        <title>Croceimicrobium hydrocarbonivorans gen. nov., sp. nov., a novel marine bacterium isolated from a bacterial consortium that degrades polyethylene terephthalate.</title>
        <authorList>
            <person name="Liu R."/>
        </authorList>
    </citation>
    <scope>NUCLEOTIDE SEQUENCE [LARGE SCALE GENOMIC DNA]</scope>
    <source>
        <strain evidence="4 5">A20-9</strain>
    </source>
</reference>
<gene>
    <name evidence="4" type="ORF">H4K34_07555</name>
</gene>
<dbReference type="SUPFAM" id="SSF50249">
    <property type="entry name" value="Nucleic acid-binding proteins"/>
    <property type="match status" value="1"/>
</dbReference>
<dbReference type="PIRSF" id="PIRSF002070">
    <property type="entry name" value="SSB"/>
    <property type="match status" value="1"/>
</dbReference>
<dbReference type="GO" id="GO:0006260">
    <property type="term" value="P:DNA replication"/>
    <property type="evidence" value="ECO:0007669"/>
    <property type="project" value="InterPro"/>
</dbReference>
<comment type="caution">
    <text evidence="2">Lacks conserved residue(s) required for the propagation of feature annotation.</text>
</comment>